<comment type="caution">
    <text evidence="1">The sequence shown here is derived from an EMBL/GenBank/DDBJ whole genome shotgun (WGS) entry which is preliminary data.</text>
</comment>
<organism evidence="1 2">
    <name type="scientific">Rubus argutus</name>
    <name type="common">Southern blackberry</name>
    <dbReference type="NCBI Taxonomy" id="59490"/>
    <lineage>
        <taxon>Eukaryota</taxon>
        <taxon>Viridiplantae</taxon>
        <taxon>Streptophyta</taxon>
        <taxon>Embryophyta</taxon>
        <taxon>Tracheophyta</taxon>
        <taxon>Spermatophyta</taxon>
        <taxon>Magnoliopsida</taxon>
        <taxon>eudicotyledons</taxon>
        <taxon>Gunneridae</taxon>
        <taxon>Pentapetalae</taxon>
        <taxon>rosids</taxon>
        <taxon>fabids</taxon>
        <taxon>Rosales</taxon>
        <taxon>Rosaceae</taxon>
        <taxon>Rosoideae</taxon>
        <taxon>Rosoideae incertae sedis</taxon>
        <taxon>Rubus</taxon>
    </lineage>
</organism>
<proteinExistence type="predicted"/>
<dbReference type="EMBL" id="JBEDUW010000004">
    <property type="protein sequence ID" value="KAK9933166.1"/>
    <property type="molecule type" value="Genomic_DNA"/>
</dbReference>
<evidence type="ECO:0000313" key="1">
    <source>
        <dbReference type="EMBL" id="KAK9933166.1"/>
    </source>
</evidence>
<keyword evidence="2" id="KW-1185">Reference proteome</keyword>
<accession>A0AAW1X868</accession>
<evidence type="ECO:0000313" key="2">
    <source>
        <dbReference type="Proteomes" id="UP001457282"/>
    </source>
</evidence>
<sequence length="104" mass="11600">MDDNGTTVDMEVDMVGGKMVGTVDVVVQKDSSSPCRRSDVVISEDSSTPSRRPEPIMNALQQLLTIKKEEHSTIKIIVRIQLRGAFCIIKNEDPMWHACEVGER</sequence>
<dbReference type="AlphaFoldDB" id="A0AAW1X868"/>
<dbReference type="Proteomes" id="UP001457282">
    <property type="component" value="Unassembled WGS sequence"/>
</dbReference>
<reference evidence="1 2" key="1">
    <citation type="journal article" date="2023" name="G3 (Bethesda)">
        <title>A chromosome-length genome assembly and annotation of blackberry (Rubus argutus, cv. 'Hillquist').</title>
        <authorList>
            <person name="Bruna T."/>
            <person name="Aryal R."/>
            <person name="Dudchenko O."/>
            <person name="Sargent D.J."/>
            <person name="Mead D."/>
            <person name="Buti M."/>
            <person name="Cavallini A."/>
            <person name="Hytonen T."/>
            <person name="Andres J."/>
            <person name="Pham M."/>
            <person name="Weisz D."/>
            <person name="Mascagni F."/>
            <person name="Usai G."/>
            <person name="Natali L."/>
            <person name="Bassil N."/>
            <person name="Fernandez G.E."/>
            <person name="Lomsadze A."/>
            <person name="Armour M."/>
            <person name="Olukolu B."/>
            <person name="Poorten T."/>
            <person name="Britton C."/>
            <person name="Davik J."/>
            <person name="Ashrafi H."/>
            <person name="Aiden E.L."/>
            <person name="Borodovsky M."/>
            <person name="Worthington M."/>
        </authorList>
    </citation>
    <scope>NUCLEOTIDE SEQUENCE [LARGE SCALE GENOMIC DNA]</scope>
    <source>
        <strain evidence="1">PI 553951</strain>
    </source>
</reference>
<gene>
    <name evidence="1" type="ORF">M0R45_020371</name>
</gene>
<protein>
    <submittedName>
        <fullName evidence="1">Uncharacterized protein</fullName>
    </submittedName>
</protein>
<name>A0AAW1X868_RUBAR</name>